<dbReference type="Proteomes" id="UP001190700">
    <property type="component" value="Unassembled WGS sequence"/>
</dbReference>
<dbReference type="AlphaFoldDB" id="A0AAE0L684"/>
<feature type="domain" description="Thioredoxin" evidence="1">
    <location>
        <begin position="1"/>
        <end position="129"/>
    </location>
</feature>
<evidence type="ECO:0000259" key="1">
    <source>
        <dbReference type="PROSITE" id="PS51352"/>
    </source>
</evidence>
<dbReference type="GO" id="GO:0005634">
    <property type="term" value="C:nucleus"/>
    <property type="evidence" value="ECO:0007669"/>
    <property type="project" value="TreeGrafter"/>
</dbReference>
<accession>A0AAE0L684</accession>
<dbReference type="Pfam" id="PF13905">
    <property type="entry name" value="Thioredoxin_8"/>
    <property type="match status" value="1"/>
</dbReference>
<name>A0AAE0L684_9CHLO</name>
<dbReference type="SUPFAM" id="SSF52833">
    <property type="entry name" value="Thioredoxin-like"/>
    <property type="match status" value="1"/>
</dbReference>
<dbReference type="PANTHER" id="PTHR46472">
    <property type="entry name" value="NUCLEOREDOXIN"/>
    <property type="match status" value="1"/>
</dbReference>
<sequence>MSVCDDLRTATFVNKEGFEVSCESLLDAGKNIGIYFSAHWCPPCRGFTPKLVETYTKLQKANAPFEIIFVSSDSDEDSFKQYYGDMPWLALPYSDRERKESIATYYGVSGIPMLVILSPQLKVINNNARSAVTSDPDGKSFPWGSGGGAGGAGGCCVIT</sequence>
<dbReference type="GO" id="GO:0031397">
    <property type="term" value="P:negative regulation of protein ubiquitination"/>
    <property type="evidence" value="ECO:0007669"/>
    <property type="project" value="TreeGrafter"/>
</dbReference>
<comment type="caution">
    <text evidence="2">The sequence shown here is derived from an EMBL/GenBank/DDBJ whole genome shotgun (WGS) entry which is preliminary data.</text>
</comment>
<dbReference type="CDD" id="cd03009">
    <property type="entry name" value="TryX_like_TryX_NRX"/>
    <property type="match status" value="1"/>
</dbReference>
<reference evidence="2 3" key="1">
    <citation type="journal article" date="2015" name="Genome Biol. Evol.">
        <title>Comparative Genomics of a Bacterivorous Green Alga Reveals Evolutionary Causalities and Consequences of Phago-Mixotrophic Mode of Nutrition.</title>
        <authorList>
            <person name="Burns J.A."/>
            <person name="Paasch A."/>
            <person name="Narechania A."/>
            <person name="Kim E."/>
        </authorList>
    </citation>
    <scope>NUCLEOTIDE SEQUENCE [LARGE SCALE GENOMIC DNA]</scope>
    <source>
        <strain evidence="2 3">PLY_AMNH</strain>
    </source>
</reference>
<dbReference type="GO" id="GO:0004791">
    <property type="term" value="F:thioredoxin-disulfide reductase (NADPH) activity"/>
    <property type="evidence" value="ECO:0007669"/>
    <property type="project" value="InterPro"/>
</dbReference>
<gene>
    <name evidence="2" type="ORF">CYMTET_18124</name>
</gene>
<dbReference type="Gene3D" id="3.40.30.10">
    <property type="entry name" value="Glutaredoxin"/>
    <property type="match status" value="1"/>
</dbReference>
<dbReference type="PROSITE" id="PS51352">
    <property type="entry name" value="THIOREDOXIN_2"/>
    <property type="match status" value="1"/>
</dbReference>
<dbReference type="InterPro" id="IPR012336">
    <property type="entry name" value="Thioredoxin-like_fold"/>
</dbReference>
<evidence type="ECO:0000313" key="3">
    <source>
        <dbReference type="Proteomes" id="UP001190700"/>
    </source>
</evidence>
<dbReference type="InterPro" id="IPR045870">
    <property type="entry name" value="TryX_NRX_thioredoxin_dom"/>
</dbReference>
<protein>
    <recommendedName>
        <fullName evidence="1">Thioredoxin domain-containing protein</fullName>
    </recommendedName>
</protein>
<organism evidence="2 3">
    <name type="scientific">Cymbomonas tetramitiformis</name>
    <dbReference type="NCBI Taxonomy" id="36881"/>
    <lineage>
        <taxon>Eukaryota</taxon>
        <taxon>Viridiplantae</taxon>
        <taxon>Chlorophyta</taxon>
        <taxon>Pyramimonadophyceae</taxon>
        <taxon>Pyramimonadales</taxon>
        <taxon>Pyramimonadaceae</taxon>
        <taxon>Cymbomonas</taxon>
    </lineage>
</organism>
<evidence type="ECO:0000313" key="2">
    <source>
        <dbReference type="EMBL" id="KAK3273646.1"/>
    </source>
</evidence>
<dbReference type="InterPro" id="IPR036249">
    <property type="entry name" value="Thioredoxin-like_sf"/>
</dbReference>
<proteinExistence type="predicted"/>
<dbReference type="EMBL" id="LGRX02008342">
    <property type="protein sequence ID" value="KAK3273646.1"/>
    <property type="molecule type" value="Genomic_DNA"/>
</dbReference>
<keyword evidence="3" id="KW-1185">Reference proteome</keyword>
<dbReference type="InterPro" id="IPR013766">
    <property type="entry name" value="Thioredoxin_domain"/>
</dbReference>
<dbReference type="PANTHER" id="PTHR46472:SF1">
    <property type="entry name" value="NUCLEOREDOXIN"/>
    <property type="match status" value="1"/>
</dbReference>
<dbReference type="GO" id="GO:0030178">
    <property type="term" value="P:negative regulation of Wnt signaling pathway"/>
    <property type="evidence" value="ECO:0007669"/>
    <property type="project" value="TreeGrafter"/>
</dbReference>